<dbReference type="Proteomes" id="UP000198728">
    <property type="component" value="Unassembled WGS sequence"/>
</dbReference>
<proteinExistence type="predicted"/>
<name>A0A1I1G7Z0_9RHOB</name>
<keyword evidence="1" id="KW-0812">Transmembrane</keyword>
<gene>
    <name evidence="3" type="ORF">SAMN04488094_102460</name>
</gene>
<evidence type="ECO:0000313" key="4">
    <source>
        <dbReference type="Proteomes" id="UP000198728"/>
    </source>
</evidence>
<accession>A0A1I1G7Z0</accession>
<dbReference type="InterPro" id="IPR012495">
    <property type="entry name" value="TadE-like_dom"/>
</dbReference>
<organism evidence="3 4">
    <name type="scientific">Tropicimonas isoalkanivorans</name>
    <dbReference type="NCBI Taxonomy" id="441112"/>
    <lineage>
        <taxon>Bacteria</taxon>
        <taxon>Pseudomonadati</taxon>
        <taxon>Pseudomonadota</taxon>
        <taxon>Alphaproteobacteria</taxon>
        <taxon>Rhodobacterales</taxon>
        <taxon>Roseobacteraceae</taxon>
        <taxon>Tropicimonas</taxon>
    </lineage>
</organism>
<dbReference type="STRING" id="441112.SAMN04488094_102460"/>
<keyword evidence="1" id="KW-1133">Transmembrane helix</keyword>
<dbReference type="AlphaFoldDB" id="A0A1I1G7Z0"/>
<dbReference type="RefSeq" id="WP_093359805.1">
    <property type="nucleotide sequence ID" value="NZ_FOLG01000002.1"/>
</dbReference>
<dbReference type="EMBL" id="FOLG01000002">
    <property type="protein sequence ID" value="SFC07829.1"/>
    <property type="molecule type" value="Genomic_DNA"/>
</dbReference>
<dbReference type="OrthoDB" id="7856227at2"/>
<feature type="domain" description="TadE-like" evidence="2">
    <location>
        <begin position="23"/>
        <end position="65"/>
    </location>
</feature>
<keyword evidence="1" id="KW-0472">Membrane</keyword>
<keyword evidence="4" id="KW-1185">Reference proteome</keyword>
<protein>
    <submittedName>
        <fullName evidence="3">TadE-like protein</fullName>
    </submittedName>
</protein>
<reference evidence="3 4" key="1">
    <citation type="submission" date="2016-10" db="EMBL/GenBank/DDBJ databases">
        <authorList>
            <person name="de Groot N.N."/>
        </authorList>
    </citation>
    <scope>NUCLEOTIDE SEQUENCE [LARGE SCALE GENOMIC DNA]</scope>
    <source>
        <strain evidence="3 4">DSM 19548</strain>
    </source>
</reference>
<evidence type="ECO:0000256" key="1">
    <source>
        <dbReference type="SAM" id="Phobius"/>
    </source>
</evidence>
<dbReference type="Pfam" id="PF07811">
    <property type="entry name" value="TadE"/>
    <property type="match status" value="1"/>
</dbReference>
<evidence type="ECO:0000259" key="2">
    <source>
        <dbReference type="Pfam" id="PF07811"/>
    </source>
</evidence>
<sequence length="229" mass="24577">MTRARTYLATRGRLTGFWREENGTTLVEFALVLSLFLLLIFGLIDFGRLAYHYVTVEKAINLAARIAVVRPPACATPADFWIYEVDPNNADVPPPEFGAHCQTNVCKAKPTLSCTGDAAAAPGDAKDTVDEIWTVMDGLLPSGSGRENLMFSYTFDDNLGFLGGPCVLIVTVELRDVQFEFVSPLGALAGMAMGTGPTDLGGQTNSNMINFPALSVSLPAEDLAHGMPE</sequence>
<evidence type="ECO:0000313" key="3">
    <source>
        <dbReference type="EMBL" id="SFC07829.1"/>
    </source>
</evidence>
<feature type="transmembrane region" description="Helical" evidence="1">
    <location>
        <begin position="26"/>
        <end position="44"/>
    </location>
</feature>